<comment type="caution">
    <text evidence="1">The sequence shown here is derived from an EMBL/GenBank/DDBJ whole genome shotgun (WGS) entry which is preliminary data.</text>
</comment>
<sequence>MGTANDNFGKIKSHEHGGVSVSLAVKFDSSIFAIWAIGPSFVGTPADNMIVEIFKRLVLQASGVILVDSNHCLGQGELKQGLMSSKQNAFQAMGSDKKCRRWIAHGFFTATLLQAMSKD</sequence>
<dbReference type="Proteomes" id="UP001266305">
    <property type="component" value="Unassembled WGS sequence"/>
</dbReference>
<organism evidence="1 2">
    <name type="scientific">Saguinus oedipus</name>
    <name type="common">Cotton-top tamarin</name>
    <name type="synonym">Oedipomidas oedipus</name>
    <dbReference type="NCBI Taxonomy" id="9490"/>
    <lineage>
        <taxon>Eukaryota</taxon>
        <taxon>Metazoa</taxon>
        <taxon>Chordata</taxon>
        <taxon>Craniata</taxon>
        <taxon>Vertebrata</taxon>
        <taxon>Euteleostomi</taxon>
        <taxon>Mammalia</taxon>
        <taxon>Eutheria</taxon>
        <taxon>Euarchontoglires</taxon>
        <taxon>Primates</taxon>
        <taxon>Haplorrhini</taxon>
        <taxon>Platyrrhini</taxon>
        <taxon>Cebidae</taxon>
        <taxon>Callitrichinae</taxon>
        <taxon>Saguinus</taxon>
    </lineage>
</organism>
<accession>A0ABQ9UWD0</accession>
<reference evidence="1 2" key="1">
    <citation type="submission" date="2023-05" db="EMBL/GenBank/DDBJ databases">
        <title>B98-5 Cell Line De Novo Hybrid Assembly: An Optical Mapping Approach.</title>
        <authorList>
            <person name="Kananen K."/>
            <person name="Auerbach J.A."/>
            <person name="Kautto E."/>
            <person name="Blachly J.S."/>
        </authorList>
    </citation>
    <scope>NUCLEOTIDE SEQUENCE [LARGE SCALE GENOMIC DNA]</scope>
    <source>
        <strain evidence="1">B95-8</strain>
        <tissue evidence="1">Cell line</tissue>
    </source>
</reference>
<dbReference type="EMBL" id="JASSZA010000010">
    <property type="protein sequence ID" value="KAK2101136.1"/>
    <property type="molecule type" value="Genomic_DNA"/>
</dbReference>
<evidence type="ECO:0000313" key="1">
    <source>
        <dbReference type="EMBL" id="KAK2101136.1"/>
    </source>
</evidence>
<evidence type="ECO:0000313" key="2">
    <source>
        <dbReference type="Proteomes" id="UP001266305"/>
    </source>
</evidence>
<proteinExistence type="predicted"/>
<protein>
    <submittedName>
        <fullName evidence="1">Uncharacterized protein</fullName>
    </submittedName>
</protein>
<gene>
    <name evidence="1" type="ORF">P7K49_022484</name>
</gene>
<name>A0ABQ9UWD0_SAGOE</name>
<keyword evidence="2" id="KW-1185">Reference proteome</keyword>